<dbReference type="InterPro" id="IPR050508">
    <property type="entry name" value="Methyltransf_Superfamily"/>
</dbReference>
<sequence length="213" mass="22899">MTEPSFLATTRAGYDTIAVPYAEIFATELESRPLSRALLTAFAETVGGAGPVVEVGSGPGRVTAYLAEQGLDVSGVDLSPEMVALARRTYPGLRFDEGSMTALDLADGALAGLVAWYSIIHIPSALLPEVFAEFRRVLAPGGQLLLAFQVGDEALHRTEGFGRTFSLTFHRLLPERVTELLERAGFVVDAQLVRAPDEREKVPQAHLLAHRAA</sequence>
<keyword evidence="2" id="KW-0808">Transferase</keyword>
<evidence type="ECO:0000313" key="2">
    <source>
        <dbReference type="EMBL" id="RKR87561.1"/>
    </source>
</evidence>
<keyword evidence="3" id="KW-1185">Reference proteome</keyword>
<dbReference type="RefSeq" id="WP_121156318.1">
    <property type="nucleotide sequence ID" value="NZ_RBKT01000001.1"/>
</dbReference>
<evidence type="ECO:0000259" key="1">
    <source>
        <dbReference type="Pfam" id="PF13649"/>
    </source>
</evidence>
<accession>A0A495JFP4</accession>
<feature type="domain" description="Methyltransferase" evidence="1">
    <location>
        <begin position="52"/>
        <end position="142"/>
    </location>
</feature>
<dbReference type="Proteomes" id="UP000277671">
    <property type="component" value="Unassembled WGS sequence"/>
</dbReference>
<reference evidence="2 3" key="1">
    <citation type="submission" date="2018-10" db="EMBL/GenBank/DDBJ databases">
        <title>Sequencing the genomes of 1000 actinobacteria strains.</title>
        <authorList>
            <person name="Klenk H.-P."/>
        </authorList>
    </citation>
    <scope>NUCLEOTIDE SEQUENCE [LARGE SCALE GENOMIC DNA]</scope>
    <source>
        <strain evidence="2 3">DSM 45175</strain>
    </source>
</reference>
<protein>
    <submittedName>
        <fullName evidence="2">Methyltransferase family protein</fullName>
    </submittedName>
</protein>
<dbReference type="InterPro" id="IPR041698">
    <property type="entry name" value="Methyltransf_25"/>
</dbReference>
<evidence type="ECO:0000313" key="3">
    <source>
        <dbReference type="Proteomes" id="UP000277671"/>
    </source>
</evidence>
<keyword evidence="2" id="KW-0489">Methyltransferase</keyword>
<dbReference type="SUPFAM" id="SSF53335">
    <property type="entry name" value="S-adenosyl-L-methionine-dependent methyltransferases"/>
    <property type="match status" value="1"/>
</dbReference>
<gene>
    <name evidence="2" type="ORF">BDK92_1840</name>
</gene>
<dbReference type="PANTHER" id="PTHR42912">
    <property type="entry name" value="METHYLTRANSFERASE"/>
    <property type="match status" value="1"/>
</dbReference>
<dbReference type="AlphaFoldDB" id="A0A495JFP4"/>
<dbReference type="CDD" id="cd02440">
    <property type="entry name" value="AdoMet_MTases"/>
    <property type="match status" value="1"/>
</dbReference>
<dbReference type="Pfam" id="PF13649">
    <property type="entry name" value="Methyltransf_25"/>
    <property type="match status" value="1"/>
</dbReference>
<name>A0A495JFP4_9ACTN</name>
<dbReference type="GO" id="GO:0032259">
    <property type="term" value="P:methylation"/>
    <property type="evidence" value="ECO:0007669"/>
    <property type="project" value="UniProtKB-KW"/>
</dbReference>
<dbReference type="EMBL" id="RBKT01000001">
    <property type="protein sequence ID" value="RKR87561.1"/>
    <property type="molecule type" value="Genomic_DNA"/>
</dbReference>
<proteinExistence type="predicted"/>
<dbReference type="InterPro" id="IPR029063">
    <property type="entry name" value="SAM-dependent_MTases_sf"/>
</dbReference>
<organism evidence="2 3">
    <name type="scientific">Micromonospora pisi</name>
    <dbReference type="NCBI Taxonomy" id="589240"/>
    <lineage>
        <taxon>Bacteria</taxon>
        <taxon>Bacillati</taxon>
        <taxon>Actinomycetota</taxon>
        <taxon>Actinomycetes</taxon>
        <taxon>Micromonosporales</taxon>
        <taxon>Micromonosporaceae</taxon>
        <taxon>Micromonospora</taxon>
    </lineage>
</organism>
<dbReference type="Gene3D" id="3.40.50.150">
    <property type="entry name" value="Vaccinia Virus protein VP39"/>
    <property type="match status" value="1"/>
</dbReference>
<dbReference type="PANTHER" id="PTHR42912:SF95">
    <property type="entry name" value="METHYLTRANSFERASE TYPE 11 DOMAIN-CONTAINING PROTEIN"/>
    <property type="match status" value="1"/>
</dbReference>
<dbReference type="OrthoDB" id="9805171at2"/>
<comment type="caution">
    <text evidence="2">The sequence shown here is derived from an EMBL/GenBank/DDBJ whole genome shotgun (WGS) entry which is preliminary data.</text>
</comment>
<dbReference type="GO" id="GO:0008168">
    <property type="term" value="F:methyltransferase activity"/>
    <property type="evidence" value="ECO:0007669"/>
    <property type="project" value="UniProtKB-KW"/>
</dbReference>